<evidence type="ECO:0000259" key="2">
    <source>
        <dbReference type="Pfam" id="PF00561"/>
    </source>
</evidence>
<keyword evidence="1" id="KW-0732">Signal</keyword>
<dbReference type="InterPro" id="IPR000073">
    <property type="entry name" value="AB_hydrolase_1"/>
</dbReference>
<dbReference type="Gene3D" id="3.40.50.1820">
    <property type="entry name" value="alpha/beta hydrolase"/>
    <property type="match status" value="1"/>
</dbReference>
<evidence type="ECO:0000313" key="3">
    <source>
        <dbReference type="EMBL" id="RFA36163.1"/>
    </source>
</evidence>
<feature type="domain" description="AB hydrolase-1" evidence="2">
    <location>
        <begin position="34"/>
        <end position="141"/>
    </location>
</feature>
<evidence type="ECO:0000313" key="4">
    <source>
        <dbReference type="Proteomes" id="UP000256763"/>
    </source>
</evidence>
<sequence>MKARKISLGAMMLGVTVLSGLQTAHAEGYTQTQYPIVLAHGLAGFDSIAGAYQYFYDIPRQLERSGAEVFLTQVSSAHSSEYQGEQLLAQVEEIISITGAEKVNLIGHSQGSMTARYVAGVRPDLVASVTSVSGVNWGTPVADALIDSVDDNRSASTVTYAMADAMYGLIDLVSFGGNEIDSREAARSLSTEGALAFNENFPAGLPSAYCAGDGEHEVDGVRYYSWTGKDTLTNALDPSDYFLTTTSFAFSNEENDGLAPACGQQLGKTVGTYKRLNHFDQVNQVAGLTSLFGANPIRIWRDHANRLKQDGL</sequence>
<accession>A0A3E0WVF4</accession>
<proteinExistence type="predicted"/>
<dbReference type="Proteomes" id="UP000256763">
    <property type="component" value="Unassembled WGS sequence"/>
</dbReference>
<protein>
    <recommendedName>
        <fullName evidence="2">AB hydrolase-1 domain-containing protein</fullName>
    </recommendedName>
</protein>
<gene>
    <name evidence="3" type="ORF">CAL65_12005</name>
</gene>
<dbReference type="InterPro" id="IPR029058">
    <property type="entry name" value="AB_hydrolase_fold"/>
</dbReference>
<dbReference type="SUPFAM" id="SSF53474">
    <property type="entry name" value="alpha/beta-Hydrolases"/>
    <property type="match status" value="1"/>
</dbReference>
<feature type="signal peptide" evidence="1">
    <location>
        <begin position="1"/>
        <end position="26"/>
    </location>
</feature>
<feature type="chain" id="PRO_5017836503" description="AB hydrolase-1 domain-containing protein" evidence="1">
    <location>
        <begin position="27"/>
        <end position="312"/>
    </location>
</feature>
<keyword evidence="4" id="KW-1185">Reference proteome</keyword>
<dbReference type="AlphaFoldDB" id="A0A3E0WVF4"/>
<evidence type="ECO:0000256" key="1">
    <source>
        <dbReference type="SAM" id="SignalP"/>
    </source>
</evidence>
<dbReference type="Pfam" id="PF00561">
    <property type="entry name" value="Abhydrolase_1"/>
    <property type="match status" value="1"/>
</dbReference>
<comment type="caution">
    <text evidence="3">The sequence shown here is derived from an EMBL/GenBank/DDBJ whole genome shotgun (WGS) entry which is preliminary data.</text>
</comment>
<dbReference type="RefSeq" id="WP_116302312.1">
    <property type="nucleotide sequence ID" value="NZ_NFZV01000009.1"/>
</dbReference>
<dbReference type="OrthoDB" id="2004167at2"/>
<name>A0A3E0WVF4_9GAMM</name>
<organism evidence="3 4">
    <name type="scientific">Alkalilimnicola ehrlichii</name>
    <dbReference type="NCBI Taxonomy" id="351052"/>
    <lineage>
        <taxon>Bacteria</taxon>
        <taxon>Pseudomonadati</taxon>
        <taxon>Pseudomonadota</taxon>
        <taxon>Gammaproteobacteria</taxon>
        <taxon>Chromatiales</taxon>
        <taxon>Ectothiorhodospiraceae</taxon>
        <taxon>Alkalilimnicola</taxon>
    </lineage>
</organism>
<dbReference type="EMBL" id="NFZW01000010">
    <property type="protein sequence ID" value="RFA36163.1"/>
    <property type="molecule type" value="Genomic_DNA"/>
</dbReference>
<reference evidence="4" key="1">
    <citation type="submission" date="2017-05" db="EMBL/GenBank/DDBJ databases">
        <authorList>
            <person name="Sharma S."/>
            <person name="Sidhu C."/>
            <person name="Pinnaka A.K."/>
        </authorList>
    </citation>
    <scope>NUCLEOTIDE SEQUENCE [LARGE SCALE GENOMIC DNA]</scope>
    <source>
        <strain evidence="4">AK93</strain>
    </source>
</reference>